<dbReference type="Gene3D" id="2.40.170.20">
    <property type="entry name" value="TonB-dependent receptor, beta-barrel domain"/>
    <property type="match status" value="1"/>
</dbReference>
<keyword evidence="4 8" id="KW-0812">Transmembrane</keyword>
<evidence type="ECO:0000256" key="3">
    <source>
        <dbReference type="ARBA" id="ARBA00022452"/>
    </source>
</evidence>
<dbReference type="Gene3D" id="2.170.130.10">
    <property type="entry name" value="TonB-dependent receptor, plug domain"/>
    <property type="match status" value="1"/>
</dbReference>
<organism evidence="13 14">
    <name type="scientific">Eiseniibacteriota bacterium</name>
    <dbReference type="NCBI Taxonomy" id="2212470"/>
    <lineage>
        <taxon>Bacteria</taxon>
        <taxon>Candidatus Eiseniibacteriota</taxon>
    </lineage>
</organism>
<evidence type="ECO:0000256" key="1">
    <source>
        <dbReference type="ARBA" id="ARBA00004571"/>
    </source>
</evidence>
<dbReference type="Proteomes" id="UP000320184">
    <property type="component" value="Unassembled WGS sequence"/>
</dbReference>
<comment type="similarity">
    <text evidence="8 9">Belongs to the TonB-dependent receptor family.</text>
</comment>
<accession>A0A538SP25</accession>
<keyword evidence="6 8" id="KW-0472">Membrane</keyword>
<dbReference type="EMBL" id="VBOT01000022">
    <property type="protein sequence ID" value="TMQ53107.1"/>
    <property type="molecule type" value="Genomic_DNA"/>
</dbReference>
<comment type="caution">
    <text evidence="13">The sequence shown here is derived from an EMBL/GenBank/DDBJ whole genome shotgun (WGS) entry which is preliminary data.</text>
</comment>
<feature type="domain" description="TonB-dependent receptor plug" evidence="12">
    <location>
        <begin position="57"/>
        <end position="163"/>
    </location>
</feature>
<dbReference type="AlphaFoldDB" id="A0A538SP25"/>
<dbReference type="InterPro" id="IPR037066">
    <property type="entry name" value="Plug_dom_sf"/>
</dbReference>
<dbReference type="GO" id="GO:0015344">
    <property type="term" value="F:siderophore uptake transmembrane transporter activity"/>
    <property type="evidence" value="ECO:0007669"/>
    <property type="project" value="TreeGrafter"/>
</dbReference>
<proteinExistence type="inferred from homology"/>
<protein>
    <submittedName>
        <fullName evidence="13">TonB-dependent receptor</fullName>
    </submittedName>
</protein>
<keyword evidence="5 9" id="KW-0798">TonB box</keyword>
<name>A0A538SP25_UNCEI</name>
<reference evidence="13 14" key="1">
    <citation type="journal article" date="2019" name="Nat. Microbiol.">
        <title>Mediterranean grassland soil C-N compound turnover is dependent on rainfall and depth, and is mediated by genomically divergent microorganisms.</title>
        <authorList>
            <person name="Diamond S."/>
            <person name="Andeer P.F."/>
            <person name="Li Z."/>
            <person name="Crits-Christoph A."/>
            <person name="Burstein D."/>
            <person name="Anantharaman K."/>
            <person name="Lane K.R."/>
            <person name="Thomas B.C."/>
            <person name="Pan C."/>
            <person name="Northen T.R."/>
            <person name="Banfield J.F."/>
        </authorList>
    </citation>
    <scope>NUCLEOTIDE SEQUENCE [LARGE SCALE GENOMIC DNA]</scope>
    <source>
        <strain evidence="13">WS_3</strain>
    </source>
</reference>
<feature type="domain" description="TonB-dependent receptor-like beta-barrel" evidence="11">
    <location>
        <begin position="292"/>
        <end position="742"/>
    </location>
</feature>
<dbReference type="SUPFAM" id="SSF56935">
    <property type="entry name" value="Porins"/>
    <property type="match status" value="1"/>
</dbReference>
<keyword evidence="3 8" id="KW-1134">Transmembrane beta strand</keyword>
<comment type="subcellular location">
    <subcellularLocation>
        <location evidence="1 8">Cell outer membrane</location>
        <topology evidence="1 8">Multi-pass membrane protein</topology>
    </subcellularLocation>
</comment>
<dbReference type="PANTHER" id="PTHR30069:SF39">
    <property type="entry name" value="BLL6183 PROTEIN"/>
    <property type="match status" value="1"/>
</dbReference>
<evidence type="ECO:0000259" key="12">
    <source>
        <dbReference type="Pfam" id="PF07715"/>
    </source>
</evidence>
<evidence type="ECO:0000256" key="9">
    <source>
        <dbReference type="RuleBase" id="RU003357"/>
    </source>
</evidence>
<gene>
    <name evidence="13" type="ORF">E6K73_01740</name>
</gene>
<evidence type="ECO:0000256" key="5">
    <source>
        <dbReference type="ARBA" id="ARBA00023077"/>
    </source>
</evidence>
<evidence type="ECO:0000256" key="4">
    <source>
        <dbReference type="ARBA" id="ARBA00022692"/>
    </source>
</evidence>
<evidence type="ECO:0000256" key="7">
    <source>
        <dbReference type="ARBA" id="ARBA00023237"/>
    </source>
</evidence>
<evidence type="ECO:0000313" key="14">
    <source>
        <dbReference type="Proteomes" id="UP000320184"/>
    </source>
</evidence>
<evidence type="ECO:0000313" key="13">
    <source>
        <dbReference type="EMBL" id="TMQ53107.1"/>
    </source>
</evidence>
<evidence type="ECO:0000256" key="2">
    <source>
        <dbReference type="ARBA" id="ARBA00022448"/>
    </source>
</evidence>
<keyword evidence="2 8" id="KW-0813">Transport</keyword>
<feature type="chain" id="PRO_5021990318" evidence="10">
    <location>
        <begin position="23"/>
        <end position="754"/>
    </location>
</feature>
<dbReference type="GO" id="GO:0009279">
    <property type="term" value="C:cell outer membrane"/>
    <property type="evidence" value="ECO:0007669"/>
    <property type="project" value="UniProtKB-SubCell"/>
</dbReference>
<evidence type="ECO:0000256" key="10">
    <source>
        <dbReference type="SAM" id="SignalP"/>
    </source>
</evidence>
<dbReference type="PANTHER" id="PTHR30069">
    <property type="entry name" value="TONB-DEPENDENT OUTER MEMBRANE RECEPTOR"/>
    <property type="match status" value="1"/>
</dbReference>
<dbReference type="InterPro" id="IPR000531">
    <property type="entry name" value="Beta-barrel_TonB"/>
</dbReference>
<keyword evidence="10" id="KW-0732">Signal</keyword>
<dbReference type="InterPro" id="IPR036942">
    <property type="entry name" value="Beta-barrel_TonB_sf"/>
</dbReference>
<sequence>MEDMRTLLLAIAMATMAGPASAAPAPDSVATAAGDTLRKIVPLPAIEVSTTRLGDRAPLARSVLGRADLEERNWGQDTPMALATLPGAYAYSDAGNGIGYSYLTIRGFPQRRISVLIDGVPLNDPESHEVYWIDHPDLLASSAEAQVQRGVGSALYGAASVGGSVDLETAPFSETPRVSTSLTYGSFETKRLMVEGNSGRLEGGWNLYGRYSRIETFGYREQSGSRLWSYALSARRVLGNQSFRINLFGGPEETHLAYLGVARDFLDGSITGDRRRDRRYNPITYKNERDHFFEPHYELLHSWSPAPTIAVSQTLFYFDGKGYYDERRFGEPLSAYRLDTLYTADGGRLPPDYYLHDADGNIVVGADSRYRGVLTDVVRRRTIADRHYGWLPRMRIEHPSGALTIGGELRAHDGRHWGEVLTGNGLPPSTEPDHLYYDFHPRTLSGGLYLREEWTPSAPLLVTADLAWRHQSYFMRGDHFDGIRFDQPYDFPLPRLGVTYTPRERLSVFVSWSQAQREPALRDLFDGEGAGSIPLYRRADTAHNLYEDPLVRPERVNDYEVGGGWRGRGASLTANLFRMDFRDELVSSGQFNLDLGYPILGNAAKSVHQGVELAVRGERRVGTGLNLRLDANSTLSDNHLIRYREFDQFPGALVADSLVELRYDGNRIGGFPSVLGNLSARVSWRGASLGADMSHAGRLFVDNSEEKSASISPRTVLDLIGGVTVPWGASSHVELSVRVNNVFDRLYETGGYSY</sequence>
<dbReference type="Pfam" id="PF07715">
    <property type="entry name" value="Plug"/>
    <property type="match status" value="1"/>
</dbReference>
<feature type="signal peptide" evidence="10">
    <location>
        <begin position="1"/>
        <end position="22"/>
    </location>
</feature>
<evidence type="ECO:0000256" key="8">
    <source>
        <dbReference type="PROSITE-ProRule" id="PRU01360"/>
    </source>
</evidence>
<evidence type="ECO:0000259" key="11">
    <source>
        <dbReference type="Pfam" id="PF00593"/>
    </source>
</evidence>
<dbReference type="GO" id="GO:0044718">
    <property type="term" value="P:siderophore transmembrane transport"/>
    <property type="evidence" value="ECO:0007669"/>
    <property type="project" value="TreeGrafter"/>
</dbReference>
<keyword evidence="7 8" id="KW-0998">Cell outer membrane</keyword>
<dbReference type="InterPro" id="IPR039426">
    <property type="entry name" value="TonB-dep_rcpt-like"/>
</dbReference>
<dbReference type="PROSITE" id="PS52016">
    <property type="entry name" value="TONB_DEPENDENT_REC_3"/>
    <property type="match status" value="1"/>
</dbReference>
<dbReference type="InterPro" id="IPR012910">
    <property type="entry name" value="Plug_dom"/>
</dbReference>
<keyword evidence="13" id="KW-0675">Receptor</keyword>
<dbReference type="Pfam" id="PF00593">
    <property type="entry name" value="TonB_dep_Rec_b-barrel"/>
    <property type="match status" value="1"/>
</dbReference>
<feature type="non-terminal residue" evidence="13">
    <location>
        <position position="754"/>
    </location>
</feature>
<evidence type="ECO:0000256" key="6">
    <source>
        <dbReference type="ARBA" id="ARBA00023136"/>
    </source>
</evidence>